<dbReference type="InterPro" id="IPR005174">
    <property type="entry name" value="KIB1-4_b-propeller"/>
</dbReference>
<dbReference type="Gene3D" id="1.20.1280.50">
    <property type="match status" value="1"/>
</dbReference>
<dbReference type="PANTHER" id="PTHR33110:SF44">
    <property type="entry name" value="DUF295 DOMAIN-CONTAINING PROTEIN"/>
    <property type="match status" value="1"/>
</dbReference>
<protein>
    <recommendedName>
        <fullName evidence="1">KIB1-4 beta-propeller domain-containing protein</fullName>
    </recommendedName>
</protein>
<feature type="domain" description="KIB1-4 beta-propeller" evidence="1">
    <location>
        <begin position="123"/>
        <end position="389"/>
    </location>
</feature>
<evidence type="ECO:0000259" key="1">
    <source>
        <dbReference type="Pfam" id="PF03478"/>
    </source>
</evidence>
<accession>A0A8T0XE69</accession>
<dbReference type="GO" id="GO:0003676">
    <property type="term" value="F:nucleic acid binding"/>
    <property type="evidence" value="ECO:0007669"/>
    <property type="project" value="InterPro"/>
</dbReference>
<dbReference type="InterPro" id="IPR035979">
    <property type="entry name" value="RBD_domain_sf"/>
</dbReference>
<reference evidence="2" key="1">
    <citation type="submission" date="2020-05" db="EMBL/GenBank/DDBJ databases">
        <title>WGS assembly of Panicum virgatum.</title>
        <authorList>
            <person name="Lovell J.T."/>
            <person name="Jenkins J."/>
            <person name="Shu S."/>
            <person name="Juenger T.E."/>
            <person name="Schmutz J."/>
        </authorList>
    </citation>
    <scope>NUCLEOTIDE SEQUENCE</scope>
    <source>
        <strain evidence="2">AP13</strain>
    </source>
</reference>
<dbReference type="PANTHER" id="PTHR33110">
    <property type="entry name" value="F-BOX/KELCH-REPEAT PROTEIN-RELATED"/>
    <property type="match status" value="1"/>
</dbReference>
<gene>
    <name evidence="2" type="ORF">PVAP13_1KG174431</name>
</gene>
<evidence type="ECO:0000313" key="3">
    <source>
        <dbReference type="Proteomes" id="UP000823388"/>
    </source>
</evidence>
<sequence>MKGGCGDVGRVGKDDGESTDLGLVLMGCPLGPLIIWSELSPDLLRDISARLHAAVDFVRFHAVCRPWRETAVDGAPGFLPWLLAPSGAHVTSADDLTVQRCRCVFSGTSCSAPGICIRDRRVACADGTAAWLVGGNWERRLVNPLTAAHLPSSSLLRCTPRHRMPDRTHRVVSGDGTILVYDFAPHPPGRADFRFVGEDFMGAIMCPDKDCPDLEPWKGVSGDPGTDRSLPESSNSPGCCAAIYNRGTVVCADLANYYILWQTVHCNSSTGRHVRMKMTARTGLPDEPGKIRRCSYLLESRGGDEHELLLASVLQEACGDLSVSLHALERKGDLPLVEWTRRDDDISMLRDDVLFLGFPGSFAVDASRFGGQVTGGTAYFIMDNSGGQTEEPCRVYSSGSSRRGQELKIYAGDLSLKHGTVAGARVAYEKRGRSRGFGFVNMATPQEGFDNAMAALNAVDRRSHARQCD</sequence>
<dbReference type="Gene3D" id="3.30.70.330">
    <property type="match status" value="1"/>
</dbReference>
<evidence type="ECO:0000313" key="2">
    <source>
        <dbReference type="EMBL" id="KAG2657477.1"/>
    </source>
</evidence>
<dbReference type="SUPFAM" id="SSF54928">
    <property type="entry name" value="RNA-binding domain, RBD"/>
    <property type="match status" value="1"/>
</dbReference>
<name>A0A8T0XE69_PANVG</name>
<keyword evidence="3" id="KW-1185">Reference proteome</keyword>
<dbReference type="Proteomes" id="UP000823388">
    <property type="component" value="Chromosome 1K"/>
</dbReference>
<proteinExistence type="predicted"/>
<dbReference type="Pfam" id="PF03478">
    <property type="entry name" value="Beta-prop_KIB1-4"/>
    <property type="match status" value="1"/>
</dbReference>
<dbReference type="InterPro" id="IPR012677">
    <property type="entry name" value="Nucleotide-bd_a/b_plait_sf"/>
</dbReference>
<comment type="caution">
    <text evidence="2">The sequence shown here is derived from an EMBL/GenBank/DDBJ whole genome shotgun (WGS) entry which is preliminary data.</text>
</comment>
<organism evidence="2 3">
    <name type="scientific">Panicum virgatum</name>
    <name type="common">Blackwell switchgrass</name>
    <dbReference type="NCBI Taxonomy" id="38727"/>
    <lineage>
        <taxon>Eukaryota</taxon>
        <taxon>Viridiplantae</taxon>
        <taxon>Streptophyta</taxon>
        <taxon>Embryophyta</taxon>
        <taxon>Tracheophyta</taxon>
        <taxon>Spermatophyta</taxon>
        <taxon>Magnoliopsida</taxon>
        <taxon>Liliopsida</taxon>
        <taxon>Poales</taxon>
        <taxon>Poaceae</taxon>
        <taxon>PACMAD clade</taxon>
        <taxon>Panicoideae</taxon>
        <taxon>Panicodae</taxon>
        <taxon>Paniceae</taxon>
        <taxon>Panicinae</taxon>
        <taxon>Panicum</taxon>
        <taxon>Panicum sect. Hiantes</taxon>
    </lineage>
</organism>
<dbReference type="EMBL" id="CM029037">
    <property type="protein sequence ID" value="KAG2657477.1"/>
    <property type="molecule type" value="Genomic_DNA"/>
</dbReference>
<dbReference type="AlphaFoldDB" id="A0A8T0XE69"/>